<feature type="region of interest" description="Disordered" evidence="1">
    <location>
        <begin position="123"/>
        <end position="165"/>
    </location>
</feature>
<evidence type="ECO:0000256" key="1">
    <source>
        <dbReference type="SAM" id="MobiDB-lite"/>
    </source>
</evidence>
<dbReference type="GO" id="GO:0032259">
    <property type="term" value="P:methylation"/>
    <property type="evidence" value="ECO:0007669"/>
    <property type="project" value="UniProtKB-KW"/>
</dbReference>
<dbReference type="GO" id="GO:0008168">
    <property type="term" value="F:methyltransferase activity"/>
    <property type="evidence" value="ECO:0007669"/>
    <property type="project" value="UniProtKB-KW"/>
</dbReference>
<reference evidence="2" key="1">
    <citation type="journal article" date="2021" name="Proc. Natl. Acad. Sci. U.S.A.">
        <title>A Catalog of Tens of Thousands of Viruses from Human Metagenomes Reveals Hidden Associations with Chronic Diseases.</title>
        <authorList>
            <person name="Tisza M.J."/>
            <person name="Buck C.B."/>
        </authorList>
    </citation>
    <scope>NUCLEOTIDE SEQUENCE</scope>
    <source>
        <strain evidence="2">CtByu2</strain>
    </source>
</reference>
<feature type="region of interest" description="Disordered" evidence="1">
    <location>
        <begin position="52"/>
        <end position="82"/>
    </location>
</feature>
<protein>
    <submittedName>
        <fullName evidence="2">Histone methyltransferase Tudor domain</fullName>
    </submittedName>
</protein>
<keyword evidence="2" id="KW-0489">Methyltransferase</keyword>
<sequence>MKTGKIKPVSTTVLQFPAGVEINVIEHEGIMYFPMANFASLFGESDTEHAALAPEPKTKKSAPAPEPEEKTANKSFTEDELTEMDVKELTKILKETFGINPDDYDGKNTNKKLRLLILKAQADGGEEAVEEDEEDDENDKPALKPKKSAKKPSDDEQDLEETVGDLLERFDEGDLKKKKAIDEIVALGDDLDSDVVADLLDEFSESEDSIEDWTDKIVDFIKTGKVAKKKPAAKGKKSKDEDLVAPEDLEVGDRVSVWWDNDEQDWFDGEVKSIKGKKIMIHYDDDTDEKLDPEVHTKIKRLDD</sequence>
<accession>A0A8S5S9N7</accession>
<feature type="compositionally biased region" description="Acidic residues" evidence="1">
    <location>
        <begin position="124"/>
        <end position="138"/>
    </location>
</feature>
<proteinExistence type="predicted"/>
<dbReference type="EMBL" id="BK032557">
    <property type="protein sequence ID" value="DAF47646.1"/>
    <property type="molecule type" value="Genomic_DNA"/>
</dbReference>
<evidence type="ECO:0000313" key="2">
    <source>
        <dbReference type="EMBL" id="DAF47646.1"/>
    </source>
</evidence>
<name>A0A8S5S9N7_9CAUD</name>
<keyword evidence="2" id="KW-0808">Transferase</keyword>
<dbReference type="Gene3D" id="2.30.30.140">
    <property type="match status" value="1"/>
</dbReference>
<organism evidence="2">
    <name type="scientific">Myoviridae sp. ctByu2</name>
    <dbReference type="NCBI Taxonomy" id="2827668"/>
    <lineage>
        <taxon>Viruses</taxon>
        <taxon>Duplodnaviria</taxon>
        <taxon>Heunggongvirae</taxon>
        <taxon>Uroviricota</taxon>
        <taxon>Caudoviricetes</taxon>
    </lineage>
</organism>